<evidence type="ECO:0000259" key="2">
    <source>
        <dbReference type="PROSITE" id="PS50106"/>
    </source>
</evidence>
<feature type="compositionally biased region" description="Basic and acidic residues" evidence="1">
    <location>
        <begin position="197"/>
        <end position="207"/>
    </location>
</feature>
<feature type="region of interest" description="Disordered" evidence="1">
    <location>
        <begin position="164"/>
        <end position="208"/>
    </location>
</feature>
<dbReference type="SUPFAM" id="SSF50156">
    <property type="entry name" value="PDZ domain-like"/>
    <property type="match status" value="1"/>
</dbReference>
<dbReference type="InterPro" id="IPR036034">
    <property type="entry name" value="PDZ_sf"/>
</dbReference>
<feature type="domain" description="PDZ" evidence="2">
    <location>
        <begin position="229"/>
        <end position="287"/>
    </location>
</feature>
<dbReference type="AlphaFoldDB" id="A0A7S3NI66"/>
<reference evidence="3" key="1">
    <citation type="submission" date="2021-01" db="EMBL/GenBank/DDBJ databases">
        <authorList>
            <person name="Corre E."/>
            <person name="Pelletier E."/>
            <person name="Niang G."/>
            <person name="Scheremetjew M."/>
            <person name="Finn R."/>
            <person name="Kale V."/>
            <person name="Holt S."/>
            <person name="Cochrane G."/>
            <person name="Meng A."/>
            <person name="Brown T."/>
            <person name="Cohen L."/>
        </authorList>
    </citation>
    <scope>NUCLEOTIDE SEQUENCE</scope>
    <source>
        <strain evidence="3">CCMP1510</strain>
    </source>
</reference>
<proteinExistence type="predicted"/>
<sequence length="314" mass="36117">MKKSLSGIRINVFNRNEEISVPLSEKIDSPVVYPIVHNKGKKKINLEELTAEQIEKRKIKRARWGARRLVHEAYVDNFPLLANRFTRERQAAEQKFEYNLGTRAFESIEDADDGMSWLRALFLELDAVVHNFEENDQVTKEEALASIREYLEYELQFWRVQPVRNSPRSNSNSPPPSLSNYQIDTTSHKNVSPDQPVHQDSETKQNDETNIQHNKQSIEIHNFYFNEPGPLGMDLKPCELGISVIRIKPASPADISGIKANDVIIGINQFNTDQIRTRPKEESMALFFSATTFYFVCSTFSCDVSIISRCFRSD</sequence>
<gene>
    <name evidence="3" type="ORF">ALAG00032_LOCUS2736</name>
</gene>
<dbReference type="PROSITE" id="PS50106">
    <property type="entry name" value="PDZ"/>
    <property type="match status" value="1"/>
</dbReference>
<protein>
    <recommendedName>
        <fullName evidence="2">PDZ domain-containing protein</fullName>
    </recommendedName>
</protein>
<feature type="compositionally biased region" description="Polar residues" evidence="1">
    <location>
        <begin position="181"/>
        <end position="193"/>
    </location>
</feature>
<accession>A0A7S3NI66</accession>
<dbReference type="EMBL" id="HBIJ01003845">
    <property type="protein sequence ID" value="CAE0361998.1"/>
    <property type="molecule type" value="Transcribed_RNA"/>
</dbReference>
<dbReference type="InterPro" id="IPR001478">
    <property type="entry name" value="PDZ"/>
</dbReference>
<evidence type="ECO:0000256" key="1">
    <source>
        <dbReference type="SAM" id="MobiDB-lite"/>
    </source>
</evidence>
<dbReference type="Gene3D" id="2.30.42.10">
    <property type="match status" value="1"/>
</dbReference>
<evidence type="ECO:0000313" key="3">
    <source>
        <dbReference type="EMBL" id="CAE0361998.1"/>
    </source>
</evidence>
<organism evidence="3">
    <name type="scientific">Aureoumbra lagunensis</name>
    <dbReference type="NCBI Taxonomy" id="44058"/>
    <lineage>
        <taxon>Eukaryota</taxon>
        <taxon>Sar</taxon>
        <taxon>Stramenopiles</taxon>
        <taxon>Ochrophyta</taxon>
        <taxon>Pelagophyceae</taxon>
        <taxon>Pelagomonadales</taxon>
        <taxon>Aureoumbra</taxon>
    </lineage>
</organism>
<name>A0A7S3NI66_9STRA</name>
<dbReference type="Pfam" id="PF00595">
    <property type="entry name" value="PDZ"/>
    <property type="match status" value="1"/>
</dbReference>